<proteinExistence type="predicted"/>
<organism evidence="9 10">
    <name type="scientific">Marchantia polymorpha</name>
    <name type="common">Common liverwort</name>
    <name type="synonym">Marchantia aquatica</name>
    <dbReference type="NCBI Taxonomy" id="3197"/>
    <lineage>
        <taxon>Eukaryota</taxon>
        <taxon>Viridiplantae</taxon>
        <taxon>Streptophyta</taxon>
        <taxon>Embryophyta</taxon>
        <taxon>Marchantiophyta</taxon>
        <taxon>Marchantiopsida</taxon>
        <taxon>Marchantiidae</taxon>
        <taxon>Marchantiales</taxon>
        <taxon>Marchantiaceae</taxon>
        <taxon>Marchantia</taxon>
    </lineage>
</organism>
<dbReference type="InterPro" id="IPR008271">
    <property type="entry name" value="Ser/Thr_kinase_AS"/>
</dbReference>
<dbReference type="Pfam" id="PF00069">
    <property type="entry name" value="Pkinase"/>
    <property type="match status" value="1"/>
</dbReference>
<dbReference type="PROSITE" id="PS50011">
    <property type="entry name" value="PROTEIN_KINASE_DOM"/>
    <property type="match status" value="1"/>
</dbReference>
<feature type="compositionally biased region" description="Polar residues" evidence="7">
    <location>
        <begin position="14"/>
        <end position="24"/>
    </location>
</feature>
<dbReference type="EMBL" id="KZ772681">
    <property type="protein sequence ID" value="PTQ47189.1"/>
    <property type="molecule type" value="Genomic_DNA"/>
</dbReference>
<evidence type="ECO:0000313" key="9">
    <source>
        <dbReference type="EMBL" id="PTQ47189.1"/>
    </source>
</evidence>
<dbReference type="InterPro" id="IPR000719">
    <property type="entry name" value="Prot_kinase_dom"/>
</dbReference>
<feature type="domain" description="Protein kinase" evidence="8">
    <location>
        <begin position="158"/>
        <end position="423"/>
    </location>
</feature>
<dbReference type="FunFam" id="1.10.510.10:FF:000571">
    <property type="entry name" value="Maternal embryonic leucine zipper kinase"/>
    <property type="match status" value="1"/>
</dbReference>
<evidence type="ECO:0000256" key="1">
    <source>
        <dbReference type="ARBA" id="ARBA00022527"/>
    </source>
</evidence>
<evidence type="ECO:0000256" key="6">
    <source>
        <dbReference type="ARBA" id="ARBA00058225"/>
    </source>
</evidence>
<dbReference type="OrthoDB" id="40902at2759"/>
<keyword evidence="10" id="KW-1185">Reference proteome</keyword>
<dbReference type="SMART" id="SM00220">
    <property type="entry name" value="S_TKc"/>
    <property type="match status" value="1"/>
</dbReference>
<evidence type="ECO:0000256" key="4">
    <source>
        <dbReference type="ARBA" id="ARBA00022777"/>
    </source>
</evidence>
<keyword evidence="4" id="KW-0418">Kinase</keyword>
<evidence type="ECO:0000259" key="8">
    <source>
        <dbReference type="PROSITE" id="PS50011"/>
    </source>
</evidence>
<accession>A0A2R6XM63</accession>
<keyword evidence="5" id="KW-0067">ATP-binding</keyword>
<evidence type="ECO:0000313" key="10">
    <source>
        <dbReference type="Proteomes" id="UP000244005"/>
    </source>
</evidence>
<feature type="region of interest" description="Disordered" evidence="7">
    <location>
        <begin position="1"/>
        <end position="85"/>
    </location>
</feature>
<evidence type="ECO:0000256" key="2">
    <source>
        <dbReference type="ARBA" id="ARBA00022679"/>
    </source>
</evidence>
<dbReference type="InterPro" id="IPR050205">
    <property type="entry name" value="CDPK_Ser/Thr_kinases"/>
</dbReference>
<evidence type="ECO:0000256" key="7">
    <source>
        <dbReference type="SAM" id="MobiDB-lite"/>
    </source>
</evidence>
<keyword evidence="3" id="KW-0547">Nucleotide-binding</keyword>
<dbReference type="SUPFAM" id="SSF56112">
    <property type="entry name" value="Protein kinase-like (PK-like)"/>
    <property type="match status" value="1"/>
</dbReference>
<dbReference type="CDD" id="cd05117">
    <property type="entry name" value="STKc_CAMK"/>
    <property type="match status" value="1"/>
</dbReference>
<evidence type="ECO:0000256" key="3">
    <source>
        <dbReference type="ARBA" id="ARBA00022741"/>
    </source>
</evidence>
<dbReference type="GO" id="GO:0005524">
    <property type="term" value="F:ATP binding"/>
    <property type="evidence" value="ECO:0007669"/>
    <property type="project" value="UniProtKB-KW"/>
</dbReference>
<keyword evidence="2" id="KW-0808">Transferase</keyword>
<dbReference type="InterPro" id="IPR011009">
    <property type="entry name" value="Kinase-like_dom_sf"/>
</dbReference>
<dbReference type="PROSITE" id="PS00108">
    <property type="entry name" value="PROTEIN_KINASE_ST"/>
    <property type="match status" value="1"/>
</dbReference>
<dbReference type="GO" id="GO:0004674">
    <property type="term" value="F:protein serine/threonine kinase activity"/>
    <property type="evidence" value="ECO:0007669"/>
    <property type="project" value="UniProtKB-KW"/>
</dbReference>
<dbReference type="Gramene" id="Mp7g15530.2">
    <property type="protein sequence ID" value="Mp7g15530.2.cds"/>
    <property type="gene ID" value="Mp7g15530"/>
</dbReference>
<keyword evidence="1" id="KW-0723">Serine/threonine-protein kinase</keyword>
<evidence type="ECO:0000256" key="5">
    <source>
        <dbReference type="ARBA" id="ARBA00022840"/>
    </source>
</evidence>
<protein>
    <recommendedName>
        <fullName evidence="8">Protein kinase domain-containing protein</fullName>
    </recommendedName>
</protein>
<dbReference type="Proteomes" id="UP000244005">
    <property type="component" value="Unassembled WGS sequence"/>
</dbReference>
<name>A0A2R6XM63_MARPO</name>
<gene>
    <name evidence="9" type="ORF">MARPO_0009s0237</name>
</gene>
<dbReference type="Gene3D" id="1.10.510.10">
    <property type="entry name" value="Transferase(Phosphotransferase) domain 1"/>
    <property type="match status" value="1"/>
</dbReference>
<dbReference type="AlphaFoldDB" id="A0A2R6XM63"/>
<reference evidence="10" key="1">
    <citation type="journal article" date="2017" name="Cell">
        <title>Insights into land plant evolution garnered from the Marchantia polymorpha genome.</title>
        <authorList>
            <person name="Bowman J.L."/>
            <person name="Kohchi T."/>
            <person name="Yamato K.T."/>
            <person name="Jenkins J."/>
            <person name="Shu S."/>
            <person name="Ishizaki K."/>
            <person name="Yamaoka S."/>
            <person name="Nishihama R."/>
            <person name="Nakamura Y."/>
            <person name="Berger F."/>
            <person name="Adam C."/>
            <person name="Aki S.S."/>
            <person name="Althoff F."/>
            <person name="Araki T."/>
            <person name="Arteaga-Vazquez M.A."/>
            <person name="Balasubrmanian S."/>
            <person name="Barry K."/>
            <person name="Bauer D."/>
            <person name="Boehm C.R."/>
            <person name="Briginshaw L."/>
            <person name="Caballero-Perez J."/>
            <person name="Catarino B."/>
            <person name="Chen F."/>
            <person name="Chiyoda S."/>
            <person name="Chovatia M."/>
            <person name="Davies K.M."/>
            <person name="Delmans M."/>
            <person name="Demura T."/>
            <person name="Dierschke T."/>
            <person name="Dolan L."/>
            <person name="Dorantes-Acosta A.E."/>
            <person name="Eklund D.M."/>
            <person name="Florent S.N."/>
            <person name="Flores-Sandoval E."/>
            <person name="Fujiyama A."/>
            <person name="Fukuzawa H."/>
            <person name="Galik B."/>
            <person name="Grimanelli D."/>
            <person name="Grimwood J."/>
            <person name="Grossniklaus U."/>
            <person name="Hamada T."/>
            <person name="Haseloff J."/>
            <person name="Hetherington A.J."/>
            <person name="Higo A."/>
            <person name="Hirakawa Y."/>
            <person name="Hundley H.N."/>
            <person name="Ikeda Y."/>
            <person name="Inoue K."/>
            <person name="Inoue S.I."/>
            <person name="Ishida S."/>
            <person name="Jia Q."/>
            <person name="Kakita M."/>
            <person name="Kanazawa T."/>
            <person name="Kawai Y."/>
            <person name="Kawashima T."/>
            <person name="Kennedy M."/>
            <person name="Kinose K."/>
            <person name="Kinoshita T."/>
            <person name="Kohara Y."/>
            <person name="Koide E."/>
            <person name="Komatsu K."/>
            <person name="Kopischke S."/>
            <person name="Kubo M."/>
            <person name="Kyozuka J."/>
            <person name="Lagercrantz U."/>
            <person name="Lin S.S."/>
            <person name="Lindquist E."/>
            <person name="Lipzen A.M."/>
            <person name="Lu C.W."/>
            <person name="De Luna E."/>
            <person name="Martienssen R.A."/>
            <person name="Minamino N."/>
            <person name="Mizutani M."/>
            <person name="Mizutani M."/>
            <person name="Mochizuki N."/>
            <person name="Monte I."/>
            <person name="Mosher R."/>
            <person name="Nagasaki H."/>
            <person name="Nakagami H."/>
            <person name="Naramoto S."/>
            <person name="Nishitani K."/>
            <person name="Ohtani M."/>
            <person name="Okamoto T."/>
            <person name="Okumura M."/>
            <person name="Phillips J."/>
            <person name="Pollak B."/>
            <person name="Reinders A."/>
            <person name="Rovekamp M."/>
            <person name="Sano R."/>
            <person name="Sawa S."/>
            <person name="Schmid M.W."/>
            <person name="Shirakawa M."/>
            <person name="Solano R."/>
            <person name="Spunde A."/>
            <person name="Suetsugu N."/>
            <person name="Sugano S."/>
            <person name="Sugiyama A."/>
            <person name="Sun R."/>
            <person name="Suzuki Y."/>
            <person name="Takenaka M."/>
            <person name="Takezawa D."/>
            <person name="Tomogane H."/>
            <person name="Tsuzuki M."/>
            <person name="Ueda T."/>
            <person name="Umeda M."/>
            <person name="Ward J.M."/>
            <person name="Watanabe Y."/>
            <person name="Yazaki K."/>
            <person name="Yokoyama R."/>
            <person name="Yoshitake Y."/>
            <person name="Yotsui I."/>
            <person name="Zachgo S."/>
            <person name="Schmutz J."/>
        </authorList>
    </citation>
    <scope>NUCLEOTIDE SEQUENCE [LARGE SCALE GENOMIC DNA]</scope>
    <source>
        <strain evidence="10">Tak-1</strain>
    </source>
</reference>
<comment type="function">
    <text evidence="6">CIPK serine-threonine protein kinases interact with CBL proteins. Binding of a CBL protein to the regulatory NAF domain of CIPK protein lead to the activation of the kinase in a calcium-dependent manner.</text>
</comment>
<sequence>MGTHMSRAVRAHDSSQSLRSLNFNKQEDSSVKNKSNTMKHHSSSEELDSMPDENEHSHHSTHSNQSHRSTPSSRDTPQKPMHRNHSFGDIHLMRNAAKHNNMPRNSSYGDVRKHRHHHDLHSVSKRFQQVLGRSESFRESREIQAITFKKDFQTHYSCDLRSPLSHGRYATVTAALSYLTAENVAVKIISKDRLYDKKSGRRCAGENVRVEVLALRNLANQPNVVKFVDVFEDEAFFYLVMELCKGGNLLERINKVKNMKEAQAGPLLKQMLAVTNVCHAQGIAHRDLKLENFVFHSETEDYPLKLVDFGSAAFFRHGQNRPFKGAAGTFNYMAPEVFESNYGPIADVWSLGVVGYSMLCGTLPFSGTTCEVLKEKILHDEVEFSHPAWGDVSECAKDLLKKMLEKNPDFRITVDEALSHAWFRQGGGGEGSNRCGGTESE</sequence>
<dbReference type="PANTHER" id="PTHR24349">
    <property type="entry name" value="SERINE/THREONINE-PROTEIN KINASE"/>
    <property type="match status" value="1"/>
</dbReference>